<dbReference type="Proteomes" id="UP001359469">
    <property type="component" value="Unassembled WGS sequence"/>
</dbReference>
<organism evidence="1 2">
    <name type="scientific">Dickeya chrysanthemi</name>
    <name type="common">Pectobacterium chrysanthemi</name>
    <name type="synonym">Erwinia chrysanthemi</name>
    <dbReference type="NCBI Taxonomy" id="556"/>
    <lineage>
        <taxon>Bacteria</taxon>
        <taxon>Pseudomonadati</taxon>
        <taxon>Pseudomonadota</taxon>
        <taxon>Gammaproteobacteria</taxon>
        <taxon>Enterobacterales</taxon>
        <taxon>Pectobacteriaceae</taxon>
        <taxon>Dickeya</taxon>
    </lineage>
</organism>
<keyword evidence="2" id="KW-1185">Reference proteome</keyword>
<evidence type="ECO:0000313" key="2">
    <source>
        <dbReference type="Proteomes" id="UP001359469"/>
    </source>
</evidence>
<dbReference type="RefSeq" id="WP_336729150.1">
    <property type="nucleotide sequence ID" value="NZ_JBBBOO010000003.1"/>
</dbReference>
<name>A0ABU8JIC7_DICCH</name>
<accession>A0ABU8JIC7</accession>
<evidence type="ECO:0000313" key="1">
    <source>
        <dbReference type="EMBL" id="MEI7063214.1"/>
    </source>
</evidence>
<gene>
    <name evidence="1" type="ORF">WCU84_05990</name>
</gene>
<comment type="caution">
    <text evidence="1">The sequence shown here is derived from an EMBL/GenBank/DDBJ whole genome shotgun (WGS) entry which is preliminary data.</text>
</comment>
<dbReference type="EMBL" id="JBBBOO010000003">
    <property type="protein sequence ID" value="MEI7063214.1"/>
    <property type="molecule type" value="Genomic_DNA"/>
</dbReference>
<proteinExistence type="predicted"/>
<protein>
    <submittedName>
        <fullName evidence="1">Uncharacterized protein</fullName>
    </submittedName>
</protein>
<sequence length="265" mass="30420">MEKKIIPFEYCSLERAAKFFSCEEDDFFHWQSIGKINISFYLNDMESTILSINGERIEVSPSLLTKTAEIEEAAYNNYFDYNDKNSNFCASDLELDSIANIYRIKGYASGLWIPCQESINIMGRGSNLHDDFWLKPYYSDDEFRIMIKINDKKHTDDKYSIASSRIISKKSLILYKDDLLKIDNILNGKGDVNETKLNSKTANSMAKFIKSLIAINYGDQVAESPRKYLEDTNSSISRAFQEKGISIPSGKTVSAWLKDIDIDRY</sequence>
<reference evidence="1 2" key="1">
    <citation type="submission" date="2024-03" db="EMBL/GenBank/DDBJ databases">
        <title>Analysis of soft rot Pectobacteriaceae population diversity in US potato growing regions between 2016 and 2022.</title>
        <authorList>
            <person name="Ma X."/>
            <person name="Zhang X."/>
            <person name="Stodghill P."/>
            <person name="Rioux R."/>
            <person name="Babler B."/>
            <person name="Shrestha S."/>
            <person name="Babler B."/>
            <person name="Rivedal H."/>
            <person name="Frost K."/>
            <person name="Hao J."/>
            <person name="Secor G."/>
            <person name="Swingle B."/>
        </authorList>
    </citation>
    <scope>NUCLEOTIDE SEQUENCE [LARGE SCALE GENOMIC DNA]</scope>
    <source>
        <strain evidence="1 2">SR64</strain>
    </source>
</reference>